<dbReference type="Proteomes" id="UP001321760">
    <property type="component" value="Unassembled WGS sequence"/>
</dbReference>
<sequence length="215" mass="23944">MAERETELACKRAVGSSETPRQHLLQRRWKMSDAVPDSKPHIGRLFVSTFSTWLGPAFLAAARLQRLQRGTQALCWHVPRASLEKLSGTTRQFPQRRLQRKSRGQIPRAPSRGHIRRGTWKNPRSTLQCLTASGLLHLRQLPESQGWEADNDRCSRRRPTVSVSAVCPWSHWMVGAECRILASASPNSHPSAHRAGLNPACGQSVVANHDGGLTV</sequence>
<proteinExistence type="predicted"/>
<dbReference type="AlphaFoldDB" id="A0AAV9H180"/>
<comment type="caution">
    <text evidence="2">The sequence shown here is derived from an EMBL/GenBank/DDBJ whole genome shotgun (WGS) entry which is preliminary data.</text>
</comment>
<evidence type="ECO:0000313" key="2">
    <source>
        <dbReference type="EMBL" id="KAK4453765.1"/>
    </source>
</evidence>
<feature type="region of interest" description="Disordered" evidence="1">
    <location>
        <begin position="89"/>
        <end position="120"/>
    </location>
</feature>
<gene>
    <name evidence="2" type="ORF">QBC34DRAFT_193368</name>
</gene>
<reference evidence="2" key="2">
    <citation type="submission" date="2023-05" db="EMBL/GenBank/DDBJ databases">
        <authorList>
            <consortium name="Lawrence Berkeley National Laboratory"/>
            <person name="Steindorff A."/>
            <person name="Hensen N."/>
            <person name="Bonometti L."/>
            <person name="Westerberg I."/>
            <person name="Brannstrom I.O."/>
            <person name="Guillou S."/>
            <person name="Cros-Aarteil S."/>
            <person name="Calhoun S."/>
            <person name="Haridas S."/>
            <person name="Kuo A."/>
            <person name="Mondo S."/>
            <person name="Pangilinan J."/>
            <person name="Riley R."/>
            <person name="Labutti K."/>
            <person name="Andreopoulos B."/>
            <person name="Lipzen A."/>
            <person name="Chen C."/>
            <person name="Yanf M."/>
            <person name="Daum C."/>
            <person name="Ng V."/>
            <person name="Clum A."/>
            <person name="Ohm R."/>
            <person name="Martin F."/>
            <person name="Silar P."/>
            <person name="Natvig D."/>
            <person name="Lalanne C."/>
            <person name="Gautier V."/>
            <person name="Ament-Velasquez S.L."/>
            <person name="Kruys A."/>
            <person name="Hutchinson M.I."/>
            <person name="Powell A.J."/>
            <person name="Barry K."/>
            <person name="Miller A.N."/>
            <person name="Grigoriev I.V."/>
            <person name="Debuchy R."/>
            <person name="Gladieux P."/>
            <person name="Thoren M.H."/>
            <person name="Johannesson H."/>
        </authorList>
    </citation>
    <scope>NUCLEOTIDE SEQUENCE</scope>
    <source>
        <strain evidence="2">PSN243</strain>
    </source>
</reference>
<evidence type="ECO:0000313" key="3">
    <source>
        <dbReference type="Proteomes" id="UP001321760"/>
    </source>
</evidence>
<protein>
    <submittedName>
        <fullName evidence="2">Uncharacterized protein</fullName>
    </submittedName>
</protein>
<reference evidence="2" key="1">
    <citation type="journal article" date="2023" name="Mol. Phylogenet. Evol.">
        <title>Genome-scale phylogeny and comparative genomics of the fungal order Sordariales.</title>
        <authorList>
            <person name="Hensen N."/>
            <person name="Bonometti L."/>
            <person name="Westerberg I."/>
            <person name="Brannstrom I.O."/>
            <person name="Guillou S."/>
            <person name="Cros-Aarteil S."/>
            <person name="Calhoun S."/>
            <person name="Haridas S."/>
            <person name="Kuo A."/>
            <person name="Mondo S."/>
            <person name="Pangilinan J."/>
            <person name="Riley R."/>
            <person name="LaButti K."/>
            <person name="Andreopoulos B."/>
            <person name="Lipzen A."/>
            <person name="Chen C."/>
            <person name="Yan M."/>
            <person name="Daum C."/>
            <person name="Ng V."/>
            <person name="Clum A."/>
            <person name="Steindorff A."/>
            <person name="Ohm R.A."/>
            <person name="Martin F."/>
            <person name="Silar P."/>
            <person name="Natvig D.O."/>
            <person name="Lalanne C."/>
            <person name="Gautier V."/>
            <person name="Ament-Velasquez S.L."/>
            <person name="Kruys A."/>
            <person name="Hutchinson M.I."/>
            <person name="Powell A.J."/>
            <person name="Barry K."/>
            <person name="Miller A.N."/>
            <person name="Grigoriev I.V."/>
            <person name="Debuchy R."/>
            <person name="Gladieux P."/>
            <person name="Hiltunen Thoren M."/>
            <person name="Johannesson H."/>
        </authorList>
    </citation>
    <scope>NUCLEOTIDE SEQUENCE</scope>
    <source>
        <strain evidence="2">PSN243</strain>
    </source>
</reference>
<accession>A0AAV9H180</accession>
<organism evidence="2 3">
    <name type="scientific">Podospora aff. communis PSN243</name>
    <dbReference type="NCBI Taxonomy" id="3040156"/>
    <lineage>
        <taxon>Eukaryota</taxon>
        <taxon>Fungi</taxon>
        <taxon>Dikarya</taxon>
        <taxon>Ascomycota</taxon>
        <taxon>Pezizomycotina</taxon>
        <taxon>Sordariomycetes</taxon>
        <taxon>Sordariomycetidae</taxon>
        <taxon>Sordariales</taxon>
        <taxon>Podosporaceae</taxon>
        <taxon>Podospora</taxon>
    </lineage>
</organism>
<dbReference type="EMBL" id="MU865919">
    <property type="protein sequence ID" value="KAK4453765.1"/>
    <property type="molecule type" value="Genomic_DNA"/>
</dbReference>
<evidence type="ECO:0000256" key="1">
    <source>
        <dbReference type="SAM" id="MobiDB-lite"/>
    </source>
</evidence>
<name>A0AAV9H180_9PEZI</name>
<keyword evidence="3" id="KW-1185">Reference proteome</keyword>